<reference evidence="1" key="1">
    <citation type="submission" date="2023-06" db="EMBL/GenBank/DDBJ databases">
        <authorList>
            <consortium name="Lawrence Berkeley National Laboratory"/>
            <person name="Ahrendt S."/>
            <person name="Sahu N."/>
            <person name="Indic B."/>
            <person name="Wong-Bajracharya J."/>
            <person name="Merenyi Z."/>
            <person name="Ke H.-M."/>
            <person name="Monk M."/>
            <person name="Kocsube S."/>
            <person name="Drula E."/>
            <person name="Lipzen A."/>
            <person name="Balint B."/>
            <person name="Henrissat B."/>
            <person name="Andreopoulos B."/>
            <person name="Martin F.M."/>
            <person name="Harder C.B."/>
            <person name="Rigling D."/>
            <person name="Ford K.L."/>
            <person name="Foster G.D."/>
            <person name="Pangilinan J."/>
            <person name="Papanicolaou A."/>
            <person name="Barry K."/>
            <person name="LaButti K."/>
            <person name="Viragh M."/>
            <person name="Koriabine M."/>
            <person name="Yan M."/>
            <person name="Riley R."/>
            <person name="Champramary S."/>
            <person name="Plett K.L."/>
            <person name="Tsai I.J."/>
            <person name="Slot J."/>
            <person name="Sipos G."/>
            <person name="Plett J."/>
            <person name="Nagy L.G."/>
            <person name="Grigoriev I.V."/>
        </authorList>
    </citation>
    <scope>NUCLEOTIDE SEQUENCE</scope>
    <source>
        <strain evidence="1">FPL87.14</strain>
    </source>
</reference>
<evidence type="ECO:0000313" key="1">
    <source>
        <dbReference type="EMBL" id="KAK0429827.1"/>
    </source>
</evidence>
<name>A0AA39MD41_9AGAR</name>
<accession>A0AA39MD41</accession>
<keyword evidence="2" id="KW-1185">Reference proteome</keyword>
<evidence type="ECO:0000313" key="2">
    <source>
        <dbReference type="Proteomes" id="UP001175226"/>
    </source>
</evidence>
<protein>
    <submittedName>
        <fullName evidence="1">Uncharacterized protein</fullName>
    </submittedName>
</protein>
<comment type="caution">
    <text evidence="1">The sequence shown here is derived from an EMBL/GenBank/DDBJ whole genome shotgun (WGS) entry which is preliminary data.</text>
</comment>
<dbReference type="AlphaFoldDB" id="A0AA39MD41"/>
<organism evidence="1 2">
    <name type="scientific">Armillaria borealis</name>
    <dbReference type="NCBI Taxonomy" id="47425"/>
    <lineage>
        <taxon>Eukaryota</taxon>
        <taxon>Fungi</taxon>
        <taxon>Dikarya</taxon>
        <taxon>Basidiomycota</taxon>
        <taxon>Agaricomycotina</taxon>
        <taxon>Agaricomycetes</taxon>
        <taxon>Agaricomycetidae</taxon>
        <taxon>Agaricales</taxon>
        <taxon>Marasmiineae</taxon>
        <taxon>Physalacriaceae</taxon>
        <taxon>Armillaria</taxon>
    </lineage>
</organism>
<gene>
    <name evidence="1" type="ORF">EV421DRAFT_1745054</name>
</gene>
<dbReference type="Proteomes" id="UP001175226">
    <property type="component" value="Unassembled WGS sequence"/>
</dbReference>
<dbReference type="EMBL" id="JAUEPT010000207">
    <property type="protein sequence ID" value="KAK0429827.1"/>
    <property type="molecule type" value="Genomic_DNA"/>
</dbReference>
<proteinExistence type="predicted"/>
<sequence length="409" mass="47000">MTWIMDDTSGLFQATSVDKFHLSTRMTRLKCMKISEILRISPRLIECVELHYDCPVWRVLQSIYWSSSSTVQVRAKDVIHIGNLRTFEDLRLANIGTQIYINISPHLGIRRQVSVIDVLERQWRIIAAGCMDPLTAKVSVSYWNDTIVCVVMTPLLCGYWQLIPSSVISLGPKIRQVPPFSCFSKNDMANAYLQWDLRVKTKMEQSPSTTENTKYEEWIIKRKCLDKRDRPDIPPIQGLARLQDEPVFQPESIGIDELDVVFKRRRVFIFHRPGLRVAAHAGNEITSRPHTHDHWIVGRLYSMVEIPRSESHVTVDDLWDGRELEEGENGMGNWDKFMLKHIASIWENKYYRQANPSISLHVPTPDRILAFQHALLESDQDTAMQRQLQSALEGDVAMKVATSSISASV</sequence>